<dbReference type="AlphaFoldDB" id="A0A365H569"/>
<evidence type="ECO:0000313" key="2">
    <source>
        <dbReference type="EMBL" id="RAY14146.1"/>
    </source>
</evidence>
<name>A0A365H569_9ACTN</name>
<dbReference type="EMBL" id="QLYX01000007">
    <property type="protein sequence ID" value="RAY14146.1"/>
    <property type="molecule type" value="Genomic_DNA"/>
</dbReference>
<feature type="compositionally biased region" description="Low complexity" evidence="1">
    <location>
        <begin position="178"/>
        <end position="188"/>
    </location>
</feature>
<evidence type="ECO:0000256" key="1">
    <source>
        <dbReference type="SAM" id="MobiDB-lite"/>
    </source>
</evidence>
<proteinExistence type="predicted"/>
<gene>
    <name evidence="2" type="ORF">DPM19_17910</name>
</gene>
<accession>A0A365H569</accession>
<dbReference type="Proteomes" id="UP000251891">
    <property type="component" value="Unassembled WGS sequence"/>
</dbReference>
<feature type="compositionally biased region" description="Pro residues" evidence="1">
    <location>
        <begin position="192"/>
        <end position="203"/>
    </location>
</feature>
<sequence length="203" mass="22077">MPPDKCVFRVHGLGADPGGMQAPPRPVGTLLSVGYDQMWIASLQDDVDVTVLLEEWDAHPPPGPEPWEEESEQELYLRGAVAISTSAAEPVLHGVRLLGGVGRYRVRVRARYRTEIARLYDGLLDRFRSGFSQEFQAALRELQGVEHYLVQLWPSAPTGPQRVVADSAFDPLTAPAAALPVPAPAEETGPLPALPETPEPVSD</sequence>
<protein>
    <submittedName>
        <fullName evidence="2">Uncharacterized protein</fullName>
    </submittedName>
</protein>
<evidence type="ECO:0000313" key="3">
    <source>
        <dbReference type="Proteomes" id="UP000251891"/>
    </source>
</evidence>
<comment type="caution">
    <text evidence="2">The sequence shown here is derived from an EMBL/GenBank/DDBJ whole genome shotgun (WGS) entry which is preliminary data.</text>
</comment>
<keyword evidence="3" id="KW-1185">Reference proteome</keyword>
<organism evidence="2 3">
    <name type="scientific">Actinomadura craniellae</name>
    <dbReference type="NCBI Taxonomy" id="2231787"/>
    <lineage>
        <taxon>Bacteria</taxon>
        <taxon>Bacillati</taxon>
        <taxon>Actinomycetota</taxon>
        <taxon>Actinomycetes</taxon>
        <taxon>Streptosporangiales</taxon>
        <taxon>Thermomonosporaceae</taxon>
        <taxon>Actinomadura</taxon>
    </lineage>
</organism>
<reference evidence="2 3" key="1">
    <citation type="submission" date="2018-06" db="EMBL/GenBank/DDBJ databases">
        <title>Actinomadura craniellae sp. nov. isolated from marine sponge Craniella sp.</title>
        <authorList>
            <person name="Li L."/>
            <person name="Xu Q.H."/>
            <person name="Lin H.W."/>
            <person name="Lu Y.H."/>
        </authorList>
    </citation>
    <scope>NUCLEOTIDE SEQUENCE [LARGE SCALE GENOMIC DNA]</scope>
    <source>
        <strain evidence="2 3">LHW63021</strain>
    </source>
</reference>
<feature type="region of interest" description="Disordered" evidence="1">
    <location>
        <begin position="178"/>
        <end position="203"/>
    </location>
</feature>